<comment type="caution">
    <text evidence="1">The sequence shown here is derived from an EMBL/GenBank/DDBJ whole genome shotgun (WGS) entry which is preliminary data.</text>
</comment>
<dbReference type="InterPro" id="IPR032466">
    <property type="entry name" value="Metal_Hydrolase"/>
</dbReference>
<accession>A0ABR2UJ80</accession>
<proteinExistence type="predicted"/>
<dbReference type="Proteomes" id="UP001408356">
    <property type="component" value="Unassembled WGS sequence"/>
</dbReference>
<reference evidence="1 2" key="1">
    <citation type="journal article" date="2024" name="J. Plant Pathol.">
        <title>Sequence and assembly of the genome of Seiridium unicorne, isolate CBS 538.82, causal agent of cypress canker disease.</title>
        <authorList>
            <person name="Scali E."/>
            <person name="Rocca G.D."/>
            <person name="Danti R."/>
            <person name="Garbelotto M."/>
            <person name="Barberini S."/>
            <person name="Baroncelli R."/>
            <person name="Emiliani G."/>
        </authorList>
    </citation>
    <scope>NUCLEOTIDE SEQUENCE [LARGE SCALE GENOMIC DNA]</scope>
    <source>
        <strain evidence="1 2">BM-138-508</strain>
    </source>
</reference>
<protein>
    <submittedName>
        <fullName evidence="1">Amidohydrolase-related domain-containing protein</fullName>
    </submittedName>
</protein>
<dbReference type="Gene3D" id="3.20.20.140">
    <property type="entry name" value="Metal-dependent hydrolases"/>
    <property type="match status" value="1"/>
</dbReference>
<dbReference type="EMBL" id="JARVKF010000425">
    <property type="protein sequence ID" value="KAK9414549.1"/>
    <property type="molecule type" value="Genomic_DNA"/>
</dbReference>
<keyword evidence="2" id="KW-1185">Reference proteome</keyword>
<gene>
    <name evidence="1" type="ORF">SUNI508_11122</name>
</gene>
<evidence type="ECO:0000313" key="1">
    <source>
        <dbReference type="EMBL" id="KAK9414549.1"/>
    </source>
</evidence>
<name>A0ABR2UJ80_9PEZI</name>
<organism evidence="1 2">
    <name type="scientific">Seiridium unicorne</name>
    <dbReference type="NCBI Taxonomy" id="138068"/>
    <lineage>
        <taxon>Eukaryota</taxon>
        <taxon>Fungi</taxon>
        <taxon>Dikarya</taxon>
        <taxon>Ascomycota</taxon>
        <taxon>Pezizomycotina</taxon>
        <taxon>Sordariomycetes</taxon>
        <taxon>Xylariomycetidae</taxon>
        <taxon>Amphisphaeriales</taxon>
        <taxon>Sporocadaceae</taxon>
        <taxon>Seiridium</taxon>
    </lineage>
</organism>
<sequence>MTDGVQHVPDDGIIDAATIREILEQSQFVAPTLNVFEYAYRDPVLQQYFDVQPGSNRTLDHAQTNAQLLYEAGVPLIAGTDSVGSLDMNVEVAVGQARYQQLSSPVHCDLGFGTTTYIDDVATVQANGLGDVEVPAIEYANVLNGSPHCLFWDRSPMIIDGSISLVGGVQGTSFSDTSQ</sequence>
<evidence type="ECO:0000313" key="2">
    <source>
        <dbReference type="Proteomes" id="UP001408356"/>
    </source>
</evidence>
<dbReference type="SUPFAM" id="SSF51556">
    <property type="entry name" value="Metallo-dependent hydrolases"/>
    <property type="match status" value="1"/>
</dbReference>